<keyword evidence="4" id="KW-1185">Reference proteome</keyword>
<reference evidence="3 4" key="1">
    <citation type="submission" date="2019-05" db="EMBL/GenBank/DDBJ databases">
        <title>Algicella ahnfeltiae gen. nov., sp. nov., a novel marine bacterium of the family Flavobacteriaceae isolated from a red alga.</title>
        <authorList>
            <person name="Nedashkovskaya O.I."/>
            <person name="Kukhlevskiy A.D."/>
            <person name="Kim S.-G."/>
            <person name="Zhukova N.V."/>
            <person name="Mikhailov V.V."/>
        </authorList>
    </citation>
    <scope>NUCLEOTIDE SEQUENCE [LARGE SCALE GENOMIC DNA]</scope>
    <source>
        <strain evidence="3 4">10Alg115</strain>
    </source>
</reference>
<dbReference type="InterPro" id="IPR050709">
    <property type="entry name" value="Biotin_Carboxyl_Carrier/Decarb"/>
</dbReference>
<dbReference type="PROSITE" id="PS50968">
    <property type="entry name" value="BIOTINYL_LIPOYL"/>
    <property type="match status" value="1"/>
</dbReference>
<dbReference type="EMBL" id="CP040749">
    <property type="protein sequence ID" value="QCX39945.1"/>
    <property type="molecule type" value="Genomic_DNA"/>
</dbReference>
<evidence type="ECO:0000259" key="2">
    <source>
        <dbReference type="PROSITE" id="PS50968"/>
    </source>
</evidence>
<dbReference type="FunFam" id="2.40.50.100:FF:000003">
    <property type="entry name" value="Acetyl-CoA carboxylase biotin carboxyl carrier protein"/>
    <property type="match status" value="1"/>
</dbReference>
<feature type="domain" description="Lipoyl-binding" evidence="2">
    <location>
        <begin position="64"/>
        <end position="139"/>
    </location>
</feature>
<dbReference type="PANTHER" id="PTHR45266:SF3">
    <property type="entry name" value="OXALOACETATE DECARBOXYLASE ALPHA CHAIN"/>
    <property type="match status" value="1"/>
</dbReference>
<dbReference type="SUPFAM" id="SSF51230">
    <property type="entry name" value="Single hybrid motif"/>
    <property type="match status" value="1"/>
</dbReference>
<dbReference type="CDD" id="cd06850">
    <property type="entry name" value="biotinyl_domain"/>
    <property type="match status" value="1"/>
</dbReference>
<dbReference type="InterPro" id="IPR001882">
    <property type="entry name" value="Biotin_BS"/>
</dbReference>
<name>A0A5B7TT03_9FLAO</name>
<evidence type="ECO:0000313" key="4">
    <source>
        <dbReference type="Proteomes" id="UP000306229"/>
    </source>
</evidence>
<organism evidence="3 4">
    <name type="scientific">Aureibaculum algae</name>
    <dbReference type="NCBI Taxonomy" id="2584122"/>
    <lineage>
        <taxon>Bacteria</taxon>
        <taxon>Pseudomonadati</taxon>
        <taxon>Bacteroidota</taxon>
        <taxon>Flavobacteriia</taxon>
        <taxon>Flavobacteriales</taxon>
        <taxon>Flavobacteriaceae</taxon>
        <taxon>Aureibaculum</taxon>
    </lineage>
</organism>
<dbReference type="PANTHER" id="PTHR45266">
    <property type="entry name" value="OXALOACETATE DECARBOXYLASE ALPHA CHAIN"/>
    <property type="match status" value="1"/>
</dbReference>
<evidence type="ECO:0000256" key="1">
    <source>
        <dbReference type="ARBA" id="ARBA00023267"/>
    </source>
</evidence>
<dbReference type="InterPro" id="IPR011053">
    <property type="entry name" value="Single_hybrid_motif"/>
</dbReference>
<accession>A0A5B7TT03</accession>
<dbReference type="Proteomes" id="UP000306229">
    <property type="component" value="Chromosome"/>
</dbReference>
<dbReference type="Gene3D" id="2.40.50.100">
    <property type="match status" value="1"/>
</dbReference>
<sequence length="139" mass="15119">MKNFKFKIYDNSYSVKIVSHEDNLINLEVNGTDYVVEMKAEVKKTKTPILVRSAAKTPSAPVKVNPSSSTTKILAPIPGIVVSIDVKVGDVIKVNDRLLVLDAMKMENQIAAEKAGTVTAVLIKPGQQVLQSEVLIELS</sequence>
<proteinExistence type="predicted"/>
<dbReference type="Pfam" id="PF00364">
    <property type="entry name" value="Biotin_lipoyl"/>
    <property type="match status" value="1"/>
</dbReference>
<dbReference type="PROSITE" id="PS00188">
    <property type="entry name" value="BIOTIN"/>
    <property type="match status" value="1"/>
</dbReference>
<keyword evidence="1" id="KW-0092">Biotin</keyword>
<protein>
    <submittedName>
        <fullName evidence="3">Acetyl-CoA carboxylase biotin carboxyl carrier protein subunit</fullName>
    </submittedName>
</protein>
<dbReference type="InterPro" id="IPR000089">
    <property type="entry name" value="Biotin_lipoyl"/>
</dbReference>
<dbReference type="KEGG" id="fbe:FF125_16415"/>
<evidence type="ECO:0000313" key="3">
    <source>
        <dbReference type="EMBL" id="QCX39945.1"/>
    </source>
</evidence>
<dbReference type="AlphaFoldDB" id="A0A5B7TT03"/>
<dbReference type="OrthoDB" id="9812676at2"/>
<dbReference type="RefSeq" id="WP_138950803.1">
    <property type="nucleotide sequence ID" value="NZ_CP040749.1"/>
</dbReference>
<gene>
    <name evidence="3" type="ORF">FF125_16415</name>
</gene>